<dbReference type="EMBL" id="CP126114">
    <property type="protein sequence ID" value="WHY85684.1"/>
    <property type="molecule type" value="Genomic_DNA"/>
</dbReference>
<dbReference type="AlphaFoldDB" id="A0AA95MKP8"/>
<dbReference type="Gene3D" id="2.40.100.10">
    <property type="entry name" value="Cyclophilin-like"/>
    <property type="match status" value="1"/>
</dbReference>
<gene>
    <name evidence="3" type="ORF">QNH39_24260</name>
</gene>
<dbReference type="KEGG" id="nnv:QNH39_24260"/>
<name>A0AA95MKP8_9BACI</name>
<reference evidence="3" key="1">
    <citation type="submission" date="2023-05" db="EMBL/GenBank/DDBJ databases">
        <title>Comparative genomics of Bacillaceae isolates and their secondary metabolite potential.</title>
        <authorList>
            <person name="Song L."/>
            <person name="Nielsen L.J."/>
            <person name="Mohite O."/>
            <person name="Xu X."/>
            <person name="Weber T."/>
            <person name="Kovacs A.T."/>
        </authorList>
    </citation>
    <scope>NUCLEOTIDE SEQUENCE</scope>
    <source>
        <strain evidence="3">XLM17</strain>
    </source>
</reference>
<feature type="domain" description="6-phospho-N-acetylmuramidase C-terminal" evidence="1">
    <location>
        <begin position="247"/>
        <end position="359"/>
    </location>
</feature>
<dbReference type="Gene3D" id="3.20.20.70">
    <property type="entry name" value="Aldolase class I"/>
    <property type="match status" value="1"/>
</dbReference>
<feature type="domain" description="6-phospho-N-acetylmuramidase N-terminal" evidence="2">
    <location>
        <begin position="4"/>
        <end position="238"/>
    </location>
</feature>
<dbReference type="InterPro" id="IPR043797">
    <property type="entry name" value="MupG_N"/>
</dbReference>
<evidence type="ECO:0000313" key="3">
    <source>
        <dbReference type="EMBL" id="WHY85684.1"/>
    </source>
</evidence>
<dbReference type="InterPro" id="IPR017853">
    <property type="entry name" value="GH"/>
</dbReference>
<dbReference type="InterPro" id="IPR043894">
    <property type="entry name" value="MupG_C"/>
</dbReference>
<dbReference type="SUPFAM" id="SSF50891">
    <property type="entry name" value="Cyclophilin-like"/>
    <property type="match status" value="1"/>
</dbReference>
<accession>A0AA95MKP8</accession>
<dbReference type="Pfam" id="PF19200">
    <property type="entry name" value="MupG_N"/>
    <property type="match status" value="1"/>
</dbReference>
<dbReference type="InterPro" id="IPR013785">
    <property type="entry name" value="Aldolase_TIM"/>
</dbReference>
<dbReference type="SUPFAM" id="SSF51445">
    <property type="entry name" value="(Trans)glycosidases"/>
    <property type="match status" value="1"/>
</dbReference>
<dbReference type="InterPro" id="IPR008589">
    <property type="entry name" value="MupG"/>
</dbReference>
<dbReference type="RefSeq" id="WP_066092529.1">
    <property type="nucleotide sequence ID" value="NZ_CP126114.1"/>
</dbReference>
<evidence type="ECO:0000259" key="2">
    <source>
        <dbReference type="Pfam" id="PF19200"/>
    </source>
</evidence>
<dbReference type="InterPro" id="IPR029000">
    <property type="entry name" value="Cyclophilin-like_dom_sf"/>
</dbReference>
<dbReference type="PANTHER" id="PTHR38435:SF1">
    <property type="entry name" value="DUF871 DOMAIN-CONTAINING PROTEIN"/>
    <property type="match status" value="1"/>
</dbReference>
<dbReference type="Pfam" id="PF05913">
    <property type="entry name" value="MupG_C"/>
    <property type="match status" value="1"/>
</dbReference>
<proteinExistence type="predicted"/>
<evidence type="ECO:0000259" key="1">
    <source>
        <dbReference type="Pfam" id="PF05913"/>
    </source>
</evidence>
<organism evidence="3 4">
    <name type="scientific">Neobacillus novalis</name>
    <dbReference type="NCBI Taxonomy" id="220687"/>
    <lineage>
        <taxon>Bacteria</taxon>
        <taxon>Bacillati</taxon>
        <taxon>Bacillota</taxon>
        <taxon>Bacilli</taxon>
        <taxon>Bacillales</taxon>
        <taxon>Bacillaceae</taxon>
        <taxon>Neobacillus</taxon>
    </lineage>
</organism>
<keyword evidence="4" id="KW-1185">Reference proteome</keyword>
<dbReference type="PANTHER" id="PTHR38435">
    <property type="match status" value="1"/>
</dbReference>
<sequence length="363" mass="41369">MGNIGISIYPEKSTFEHDKEYLDLARKNGFTRIFTSLLEIDGDTEEVINKFKRIIEYGNLIGMETILDINPGLFNQLNISYDNLGFFKDLGAAGIRLDIGFTGFEESLMTKNPLNLKIEVNMSSGTNYIENIVSYHPKKENFCASHNFYPQKYSGISQSHFEETTAQFTKHNIHTAAFVTSQEGKIGPWPVQTGLCTLEQHRNVNVHTQVTHYRLMDTIDDLLIGNAYATEEELKAMSEAFLSAHPNFEIELIDGLSEVEKKIILDEIHLYRGDRSEYMIRSTSTRIKYKDASIPAHHTEPIKKGDILICNDDFGQYKGETQVALKDMENEGNRNVVGHLKEESVFLLDYLKPWSTFTLSNTK</sequence>
<evidence type="ECO:0000313" key="4">
    <source>
        <dbReference type="Proteomes" id="UP001178288"/>
    </source>
</evidence>
<protein>
    <submittedName>
        <fullName evidence="3">MupG family TIM beta-alpha barrel fold protein</fullName>
    </submittedName>
</protein>
<dbReference type="Proteomes" id="UP001178288">
    <property type="component" value="Chromosome"/>
</dbReference>